<feature type="region of interest" description="Disordered" evidence="1">
    <location>
        <begin position="1"/>
        <end position="45"/>
    </location>
</feature>
<organism evidence="2 3">
    <name type="scientific">Linum trigynum</name>
    <dbReference type="NCBI Taxonomy" id="586398"/>
    <lineage>
        <taxon>Eukaryota</taxon>
        <taxon>Viridiplantae</taxon>
        <taxon>Streptophyta</taxon>
        <taxon>Embryophyta</taxon>
        <taxon>Tracheophyta</taxon>
        <taxon>Spermatophyta</taxon>
        <taxon>Magnoliopsida</taxon>
        <taxon>eudicotyledons</taxon>
        <taxon>Gunneridae</taxon>
        <taxon>Pentapetalae</taxon>
        <taxon>rosids</taxon>
        <taxon>fabids</taxon>
        <taxon>Malpighiales</taxon>
        <taxon>Linaceae</taxon>
        <taxon>Linum</taxon>
    </lineage>
</organism>
<feature type="compositionally biased region" description="Gly residues" evidence="1">
    <location>
        <begin position="30"/>
        <end position="39"/>
    </location>
</feature>
<accession>A0AAV2DHK3</accession>
<feature type="region of interest" description="Disordered" evidence="1">
    <location>
        <begin position="121"/>
        <end position="141"/>
    </location>
</feature>
<feature type="region of interest" description="Disordered" evidence="1">
    <location>
        <begin position="64"/>
        <end position="89"/>
    </location>
</feature>
<protein>
    <submittedName>
        <fullName evidence="2">Uncharacterized protein</fullName>
    </submittedName>
</protein>
<gene>
    <name evidence="2" type="ORF">LTRI10_LOCUS14659</name>
</gene>
<sequence length="223" mass="24077">MSADEGGSSEGNVLIPPGFTVRRMEQGIQGEEGQGSQGRGRGRYREEMGASNLGVEMGRAAAAMERGLRLEEERSTQELGRPTVETTLSLGPTQQTNQAHMGIPAQSHNMAGLSMSADYQHIHDEREDGSGRKQKKRKGMGLVEGLFGGARPRAELGEVEAFQFGPAYGIEVGGHGDGTKKKNMKFKSLQPCTSKGNQNENNQEGRGKKNKAAVVRQKPPLQE</sequence>
<dbReference type="EMBL" id="OZ034815">
    <property type="protein sequence ID" value="CAL1372673.1"/>
    <property type="molecule type" value="Genomic_DNA"/>
</dbReference>
<keyword evidence="3" id="KW-1185">Reference proteome</keyword>
<dbReference type="AlphaFoldDB" id="A0AAV2DHK3"/>
<evidence type="ECO:0000313" key="2">
    <source>
        <dbReference type="EMBL" id="CAL1372673.1"/>
    </source>
</evidence>
<feature type="compositionally biased region" description="Basic and acidic residues" evidence="1">
    <location>
        <begin position="66"/>
        <end position="76"/>
    </location>
</feature>
<feature type="compositionally biased region" description="Basic and acidic residues" evidence="1">
    <location>
        <begin position="121"/>
        <end position="131"/>
    </location>
</feature>
<feature type="region of interest" description="Disordered" evidence="1">
    <location>
        <begin position="168"/>
        <end position="223"/>
    </location>
</feature>
<evidence type="ECO:0000313" key="3">
    <source>
        <dbReference type="Proteomes" id="UP001497516"/>
    </source>
</evidence>
<dbReference type="Proteomes" id="UP001497516">
    <property type="component" value="Chromosome 2"/>
</dbReference>
<reference evidence="2 3" key="1">
    <citation type="submission" date="2024-04" db="EMBL/GenBank/DDBJ databases">
        <authorList>
            <person name="Fracassetti M."/>
        </authorList>
    </citation>
    <scope>NUCLEOTIDE SEQUENCE [LARGE SCALE GENOMIC DNA]</scope>
</reference>
<evidence type="ECO:0000256" key="1">
    <source>
        <dbReference type="SAM" id="MobiDB-lite"/>
    </source>
</evidence>
<proteinExistence type="predicted"/>
<name>A0AAV2DHK3_9ROSI</name>